<organism evidence="1 2">
    <name type="scientific">Rhododendron molle</name>
    <name type="common">Chinese azalea</name>
    <name type="synonym">Azalea mollis</name>
    <dbReference type="NCBI Taxonomy" id="49168"/>
    <lineage>
        <taxon>Eukaryota</taxon>
        <taxon>Viridiplantae</taxon>
        <taxon>Streptophyta</taxon>
        <taxon>Embryophyta</taxon>
        <taxon>Tracheophyta</taxon>
        <taxon>Spermatophyta</taxon>
        <taxon>Magnoliopsida</taxon>
        <taxon>eudicotyledons</taxon>
        <taxon>Gunneridae</taxon>
        <taxon>Pentapetalae</taxon>
        <taxon>asterids</taxon>
        <taxon>Ericales</taxon>
        <taxon>Ericaceae</taxon>
        <taxon>Ericoideae</taxon>
        <taxon>Rhodoreae</taxon>
        <taxon>Rhododendron</taxon>
    </lineage>
</organism>
<evidence type="ECO:0000313" key="2">
    <source>
        <dbReference type="Proteomes" id="UP001062846"/>
    </source>
</evidence>
<comment type="caution">
    <text evidence="1">The sequence shown here is derived from an EMBL/GenBank/DDBJ whole genome shotgun (WGS) entry which is preliminary data.</text>
</comment>
<evidence type="ECO:0000313" key="1">
    <source>
        <dbReference type="EMBL" id="KAI8559649.1"/>
    </source>
</evidence>
<dbReference type="EMBL" id="CM046391">
    <property type="protein sequence ID" value="KAI8559649.1"/>
    <property type="molecule type" value="Genomic_DNA"/>
</dbReference>
<accession>A0ACC0P364</accession>
<proteinExistence type="predicted"/>
<reference evidence="1" key="1">
    <citation type="submission" date="2022-02" db="EMBL/GenBank/DDBJ databases">
        <title>Plant Genome Project.</title>
        <authorList>
            <person name="Zhang R.-G."/>
        </authorList>
    </citation>
    <scope>NUCLEOTIDE SEQUENCE</scope>
    <source>
        <strain evidence="1">AT1</strain>
    </source>
</reference>
<protein>
    <submittedName>
        <fullName evidence="1">Uncharacterized protein</fullName>
    </submittedName>
</protein>
<name>A0ACC0P364_RHOML</name>
<sequence>MHWSSGKQILSSTAYCPRWHVIYCPFLLPRWPRSPHLVREVESLIHIVHQWQQKLLKCYFVELIMYVHIMDLKRDPM</sequence>
<dbReference type="Proteomes" id="UP001062846">
    <property type="component" value="Chromosome 4"/>
</dbReference>
<keyword evidence="2" id="KW-1185">Reference proteome</keyword>
<gene>
    <name evidence="1" type="ORF">RHMOL_Rhmol04G0189600</name>
</gene>